<proteinExistence type="inferred from homology"/>
<gene>
    <name evidence="8" type="ORF">AKJ61_01085</name>
</gene>
<protein>
    <recommendedName>
        <fullName evidence="7">AAA+ ATPase domain-containing protein</fullName>
    </recommendedName>
</protein>
<dbReference type="InterPro" id="IPR052040">
    <property type="entry name" value="GTPase/Isobutyryl-CoA_mutase"/>
</dbReference>
<dbReference type="InterPro" id="IPR005129">
    <property type="entry name" value="GTPase_ArgK"/>
</dbReference>
<evidence type="ECO:0000256" key="4">
    <source>
        <dbReference type="ARBA" id="ARBA00023134"/>
    </source>
</evidence>
<name>A0A133U7X5_9EURY</name>
<sequence>MNNEWKELTEKLKAGDKRALARTITLIENETPEASKIIKEIYSETGSARVVGITGPPGSGKSTLVDKIVSEVEDENLKIGIVAVDPSSPFTGGALLGDRARMSRRRFGEGIFFRSMGTRGASGGLSRTILDVVKAMDVYGMDLILIETVGAGQNEVNIVETADTCVVVLMPKTGDDIQAMKAGILEIGDIFVVNKADLGGSEMMARQIKTMIRTRESENVESHSDFHRDVILSSDLSSLDREKGWVPPVLRTTAKQGRGVDELVEKIDEHFEYLQKSGKLEKKRRNSRRKEITNILLDMVTARILEQIEENKDLENLIEKVTVKKEMDPRTAAKKIISQINL</sequence>
<keyword evidence="3" id="KW-0378">Hydrolase</keyword>
<dbReference type="GO" id="GO:0003924">
    <property type="term" value="F:GTPase activity"/>
    <property type="evidence" value="ECO:0007669"/>
    <property type="project" value="InterPro"/>
</dbReference>
<evidence type="ECO:0000313" key="8">
    <source>
        <dbReference type="EMBL" id="KXA90288.1"/>
    </source>
</evidence>
<organism evidence="8 9">
    <name type="scientific">candidate division MSBL1 archaeon SCGC-AAA259B11</name>
    <dbReference type="NCBI Taxonomy" id="1698260"/>
    <lineage>
        <taxon>Archaea</taxon>
        <taxon>Methanobacteriati</taxon>
        <taxon>Methanobacteriota</taxon>
        <taxon>candidate division MSBL1</taxon>
    </lineage>
</organism>
<evidence type="ECO:0000259" key="7">
    <source>
        <dbReference type="SMART" id="SM00382"/>
    </source>
</evidence>
<keyword evidence="2" id="KW-0547">Nucleotide-binding</keyword>
<evidence type="ECO:0000256" key="1">
    <source>
        <dbReference type="ARBA" id="ARBA00009625"/>
    </source>
</evidence>
<dbReference type="Gene3D" id="1.20.5.170">
    <property type="match status" value="1"/>
</dbReference>
<evidence type="ECO:0000256" key="3">
    <source>
        <dbReference type="ARBA" id="ARBA00022801"/>
    </source>
</evidence>
<dbReference type="SUPFAM" id="SSF52540">
    <property type="entry name" value="P-loop containing nucleoside triphosphate hydrolases"/>
    <property type="match status" value="1"/>
</dbReference>
<dbReference type="EMBL" id="LHXK01000008">
    <property type="protein sequence ID" value="KXA90288.1"/>
    <property type="molecule type" value="Genomic_DNA"/>
</dbReference>
<evidence type="ECO:0000256" key="6">
    <source>
        <dbReference type="SAM" id="Coils"/>
    </source>
</evidence>
<keyword evidence="6" id="KW-0175">Coiled coil</keyword>
<dbReference type="GO" id="GO:0005525">
    <property type="term" value="F:GTP binding"/>
    <property type="evidence" value="ECO:0007669"/>
    <property type="project" value="UniProtKB-KW"/>
</dbReference>
<keyword evidence="9" id="KW-1185">Reference proteome</keyword>
<dbReference type="AlphaFoldDB" id="A0A133U7X5"/>
<dbReference type="PANTHER" id="PTHR43087:SF1">
    <property type="entry name" value="LAO_AO TRANSPORT SYSTEM ATPASE"/>
    <property type="match status" value="1"/>
</dbReference>
<evidence type="ECO:0000256" key="5">
    <source>
        <dbReference type="ARBA" id="ARBA00023186"/>
    </source>
</evidence>
<dbReference type="SMART" id="SM00382">
    <property type="entry name" value="AAA"/>
    <property type="match status" value="1"/>
</dbReference>
<feature type="coiled-coil region" evidence="6">
    <location>
        <begin position="297"/>
        <end position="324"/>
    </location>
</feature>
<dbReference type="Pfam" id="PF03308">
    <property type="entry name" value="MeaB"/>
    <property type="match status" value="1"/>
</dbReference>
<dbReference type="CDD" id="cd03114">
    <property type="entry name" value="MMAA-like"/>
    <property type="match status" value="1"/>
</dbReference>
<dbReference type="InterPro" id="IPR003593">
    <property type="entry name" value="AAA+_ATPase"/>
</dbReference>
<accession>A0A133U7X5</accession>
<dbReference type="PATRIC" id="fig|1698260.3.peg.993"/>
<feature type="domain" description="AAA+ ATPase" evidence="7">
    <location>
        <begin position="47"/>
        <end position="191"/>
    </location>
</feature>
<evidence type="ECO:0000313" key="9">
    <source>
        <dbReference type="Proteomes" id="UP000070184"/>
    </source>
</evidence>
<reference evidence="8 9" key="1">
    <citation type="journal article" date="2016" name="Sci. Rep.">
        <title>Metabolic traits of an uncultured archaeal lineage -MSBL1- from brine pools of the Red Sea.</title>
        <authorList>
            <person name="Mwirichia R."/>
            <person name="Alam I."/>
            <person name="Rashid M."/>
            <person name="Vinu M."/>
            <person name="Ba-Alawi W."/>
            <person name="Anthony Kamau A."/>
            <person name="Kamanda Ngugi D."/>
            <person name="Goker M."/>
            <person name="Klenk H.P."/>
            <person name="Bajic V."/>
            <person name="Stingl U."/>
        </authorList>
    </citation>
    <scope>NUCLEOTIDE SEQUENCE [LARGE SCALE GENOMIC DNA]</scope>
    <source>
        <strain evidence="8">SCGC-AAA259B11</strain>
    </source>
</reference>
<comment type="similarity">
    <text evidence="1">Belongs to the SIMIBI class G3E GTPase family. ArgK/MeaB subfamily.</text>
</comment>
<dbReference type="NCBIfam" id="TIGR00750">
    <property type="entry name" value="lao"/>
    <property type="match status" value="1"/>
</dbReference>
<comment type="caution">
    <text evidence="8">The sequence shown here is derived from an EMBL/GenBank/DDBJ whole genome shotgun (WGS) entry which is preliminary data.</text>
</comment>
<keyword evidence="5" id="KW-0143">Chaperone</keyword>
<dbReference type="Proteomes" id="UP000070184">
    <property type="component" value="Unassembled WGS sequence"/>
</dbReference>
<evidence type="ECO:0000256" key="2">
    <source>
        <dbReference type="ARBA" id="ARBA00022741"/>
    </source>
</evidence>
<dbReference type="InterPro" id="IPR027417">
    <property type="entry name" value="P-loop_NTPase"/>
</dbReference>
<dbReference type="PANTHER" id="PTHR43087">
    <property type="entry name" value="LYSINE/ARGININE/ORNITHINE TRANSPORT SYSTEM KINASE"/>
    <property type="match status" value="1"/>
</dbReference>
<dbReference type="Gene3D" id="3.40.50.300">
    <property type="entry name" value="P-loop containing nucleotide triphosphate hydrolases"/>
    <property type="match status" value="1"/>
</dbReference>
<keyword evidence="4" id="KW-0342">GTP-binding</keyword>